<evidence type="ECO:0000313" key="4">
    <source>
        <dbReference type="Proteomes" id="UP000237105"/>
    </source>
</evidence>
<comment type="caution">
    <text evidence="3">The sequence shown here is derived from an EMBL/GenBank/DDBJ whole genome shotgun (WGS) entry which is preliminary data.</text>
</comment>
<reference evidence="4" key="1">
    <citation type="submission" date="2016-06" db="EMBL/GenBank/DDBJ databases">
        <title>Parallel loss of symbiosis genes in relatives of nitrogen-fixing non-legume Parasponia.</title>
        <authorList>
            <person name="Van Velzen R."/>
            <person name="Holmer R."/>
            <person name="Bu F."/>
            <person name="Rutten L."/>
            <person name="Van Zeijl A."/>
            <person name="Liu W."/>
            <person name="Santuari L."/>
            <person name="Cao Q."/>
            <person name="Sharma T."/>
            <person name="Shen D."/>
            <person name="Roswanjaya Y."/>
            <person name="Wardhani T."/>
            <person name="Kalhor M.S."/>
            <person name="Jansen J."/>
            <person name="Van den Hoogen J."/>
            <person name="Gungor B."/>
            <person name="Hartog M."/>
            <person name="Hontelez J."/>
            <person name="Verver J."/>
            <person name="Yang W.-C."/>
            <person name="Schijlen E."/>
            <person name="Repin R."/>
            <person name="Schilthuizen M."/>
            <person name="Schranz E."/>
            <person name="Heidstra R."/>
            <person name="Miyata K."/>
            <person name="Fedorova E."/>
            <person name="Kohlen W."/>
            <person name="Bisseling T."/>
            <person name="Smit S."/>
            <person name="Geurts R."/>
        </authorList>
    </citation>
    <scope>NUCLEOTIDE SEQUENCE [LARGE SCALE GENOMIC DNA]</scope>
    <source>
        <strain evidence="4">cv. WU1-14</strain>
    </source>
</reference>
<accession>A0A2P5CZN1</accession>
<organism evidence="3 4">
    <name type="scientific">Parasponia andersonii</name>
    <name type="common">Sponia andersonii</name>
    <dbReference type="NCBI Taxonomy" id="3476"/>
    <lineage>
        <taxon>Eukaryota</taxon>
        <taxon>Viridiplantae</taxon>
        <taxon>Streptophyta</taxon>
        <taxon>Embryophyta</taxon>
        <taxon>Tracheophyta</taxon>
        <taxon>Spermatophyta</taxon>
        <taxon>Magnoliopsida</taxon>
        <taxon>eudicotyledons</taxon>
        <taxon>Gunneridae</taxon>
        <taxon>Pentapetalae</taxon>
        <taxon>rosids</taxon>
        <taxon>fabids</taxon>
        <taxon>Rosales</taxon>
        <taxon>Cannabaceae</taxon>
        <taxon>Parasponia</taxon>
    </lineage>
</organism>
<evidence type="ECO:0000256" key="1">
    <source>
        <dbReference type="SAM" id="MobiDB-lite"/>
    </source>
</evidence>
<protein>
    <submittedName>
        <fullName evidence="3">Heavy metal-associated domain containing protein</fullName>
    </submittedName>
</protein>
<sequence>MGAKKKNNGDGDEKKKEENSITVVLKIDMHCEGCASKIFKTVRGFDGVEAAKTEFGANKLTVVGKVEPSKVRELLAERFKKRVDLLSPLPNKKDDANKNDNNNAKNDNKKKPNDDANAKNKPDDKKPKEKEPPVTTAVLKLRLHCQGCIGKIHKTVTKTKGFKDMTIDKQKELVTVIGSMDMKALAETLQDKLKRPVEIVPPKKEKDAGDKEPGKGDNGGAGKKKGGGGGDGGGQQAEADVARMIDEMRRMEQYMGQPAFGYEYGYGYGHGPAPGFGNGYPAGFLGENVHAPQMFSDENPNACSVM</sequence>
<evidence type="ECO:0000259" key="2">
    <source>
        <dbReference type="PROSITE" id="PS50846"/>
    </source>
</evidence>
<dbReference type="AlphaFoldDB" id="A0A2P5CZN1"/>
<name>A0A2P5CZN1_PARAD</name>
<dbReference type="PROSITE" id="PS50846">
    <property type="entry name" value="HMA_2"/>
    <property type="match status" value="2"/>
</dbReference>
<dbReference type="GO" id="GO:0046872">
    <property type="term" value="F:metal ion binding"/>
    <property type="evidence" value="ECO:0007669"/>
    <property type="project" value="InterPro"/>
</dbReference>
<dbReference type="Proteomes" id="UP000237105">
    <property type="component" value="Unassembled WGS sequence"/>
</dbReference>
<feature type="region of interest" description="Disordered" evidence="1">
    <location>
        <begin position="196"/>
        <end position="236"/>
    </location>
</feature>
<dbReference type="InterPro" id="IPR044594">
    <property type="entry name" value="HIPP01/3/5/6"/>
</dbReference>
<dbReference type="OrthoDB" id="773760at2759"/>
<keyword evidence="4" id="KW-1185">Reference proteome</keyword>
<dbReference type="EMBL" id="JXTB01000079">
    <property type="protein sequence ID" value="PON66493.1"/>
    <property type="molecule type" value="Genomic_DNA"/>
</dbReference>
<dbReference type="SUPFAM" id="SSF55008">
    <property type="entry name" value="HMA, heavy metal-associated domain"/>
    <property type="match status" value="2"/>
</dbReference>
<dbReference type="InterPro" id="IPR006121">
    <property type="entry name" value="HMA_dom"/>
</dbReference>
<gene>
    <name evidence="3" type="ORF">PanWU01x14_109150</name>
</gene>
<proteinExistence type="predicted"/>
<feature type="domain" description="HMA" evidence="2">
    <location>
        <begin position="134"/>
        <end position="197"/>
    </location>
</feature>
<feature type="compositionally biased region" description="Gly residues" evidence="1">
    <location>
        <begin position="216"/>
        <end position="235"/>
    </location>
</feature>
<dbReference type="InterPro" id="IPR036163">
    <property type="entry name" value="HMA_dom_sf"/>
</dbReference>
<feature type="compositionally biased region" description="Basic and acidic residues" evidence="1">
    <location>
        <begin position="196"/>
        <end position="215"/>
    </location>
</feature>
<dbReference type="Pfam" id="PF00403">
    <property type="entry name" value="HMA"/>
    <property type="match status" value="2"/>
</dbReference>
<feature type="region of interest" description="Disordered" evidence="1">
    <location>
        <begin position="86"/>
        <end position="132"/>
    </location>
</feature>
<dbReference type="CDD" id="cd00371">
    <property type="entry name" value="HMA"/>
    <property type="match status" value="2"/>
</dbReference>
<dbReference type="Gene3D" id="3.30.70.100">
    <property type="match status" value="2"/>
</dbReference>
<dbReference type="PANTHER" id="PTHR46413:SF2">
    <property type="entry name" value="HEAVY METAL-ASSOCIATED ISOPRENYLATED PLANT PROTEIN 3"/>
    <property type="match status" value="1"/>
</dbReference>
<dbReference type="PANTHER" id="PTHR46413">
    <property type="entry name" value="HEAVY METAL-ASSOCIATED ISOPRENYLATED PLANT PROTEIN 6"/>
    <property type="match status" value="1"/>
</dbReference>
<dbReference type="STRING" id="3476.A0A2P5CZN1"/>
<feature type="domain" description="HMA" evidence="2">
    <location>
        <begin position="20"/>
        <end position="83"/>
    </location>
</feature>
<feature type="compositionally biased region" description="Basic and acidic residues" evidence="1">
    <location>
        <begin position="106"/>
        <end position="132"/>
    </location>
</feature>
<evidence type="ECO:0000313" key="3">
    <source>
        <dbReference type="EMBL" id="PON66493.1"/>
    </source>
</evidence>